<evidence type="ECO:0000256" key="10">
    <source>
        <dbReference type="ARBA" id="ARBA00024835"/>
    </source>
</evidence>
<keyword evidence="8" id="KW-0946">Virion</keyword>
<keyword evidence="5" id="KW-1162">Viral penetration into host cytoplasm</keyword>
<sequence length="521" mass="59018">MGRFVKFLKRAGKTTMNALTSNTAKSIYKTVGKTIQKVAESELGSAAIDGIIQGAARSALEGENLGESIKQAVILNVMGAANAPPDPISPGEHAIYNRLAELEKEEQEDRFFDQNEKEIIDEYGEELRSIRQFGKGMISLEESGMSEMEMIRKSIKGMEKIELKHTNDLQTLRRGLTKEASMRNQREQELISYFNNNMRVLQDAISVEQEGLHEEAVQEILDMGAEVLETAAEEVPVLGAGAANAIASVRAVEGALKLKEVIQKLSGVDLSHMTYKSLQPDKMSLLLRRNADGDVIQEKDLLEVVDNKLALVRELGDERKHLLDNIVPKIEKMYDKHQKPMKVHAAMKINKEFHPKIHIYTAPWDSDYVFMFKCVAPHHKERGFFLGFDLELDFVYFEDLKVEAHQLIEGATEVVGRSFRQIYRDFFYFAWNVSGASEIHKKRLQRSSSAHPIYLGSVDYQISYDQLYAHANQLVTNEELQLHVLRGPLHFQRRTIMAALLHGVEIMTRPNFLTNDAQSSD</sequence>
<dbReference type="Proteomes" id="UP000148311">
    <property type="component" value="Genome"/>
</dbReference>
<evidence type="ECO:0000256" key="6">
    <source>
        <dbReference type="ARBA" id="ARBA00022648"/>
    </source>
</evidence>
<evidence type="ECO:0000256" key="8">
    <source>
        <dbReference type="ARBA" id="ARBA00022844"/>
    </source>
</evidence>
<dbReference type="EMBL" id="LC601656">
    <property type="protein sequence ID" value="BCR31587.1"/>
    <property type="molecule type" value="Genomic_RNA"/>
</dbReference>
<keyword evidence="9" id="KW-1160">Virus entry into host cell</keyword>
<dbReference type="GO" id="GO:0039624">
    <property type="term" value="C:viral outer capsid"/>
    <property type="evidence" value="ECO:0007669"/>
    <property type="project" value="UniProtKB-KW"/>
</dbReference>
<dbReference type="InterPro" id="IPR000145">
    <property type="entry name" value="Capsid_VP5_Orbivir"/>
</dbReference>
<evidence type="ECO:0000256" key="4">
    <source>
        <dbReference type="ARBA" id="ARBA00022561"/>
    </source>
</evidence>
<evidence type="ECO:0000256" key="1">
    <source>
        <dbReference type="ARBA" id="ARBA00004328"/>
    </source>
</evidence>
<protein>
    <recommendedName>
        <fullName evidence="3">Outer capsid protein VP5</fullName>
    </recommendedName>
</protein>
<evidence type="ECO:0000256" key="9">
    <source>
        <dbReference type="ARBA" id="ARBA00023296"/>
    </source>
</evidence>
<keyword evidence="4" id="KW-0167">Capsid protein</keyword>
<reference evidence="12" key="2">
    <citation type="submission" date="2021-01" db="EMBL/GenBank/DDBJ databases">
        <authorList>
            <person name="Kishida N."/>
            <person name="Shirafuji H."/>
        </authorList>
    </citation>
    <scope>NUCLEOTIDE SEQUENCE</scope>
    <source>
        <strain evidence="12">Chuzan ON-1/E/02</strain>
    </source>
</reference>
<evidence type="ECO:0000313" key="11">
    <source>
        <dbReference type="EMBL" id="ALW83183.1"/>
    </source>
</evidence>
<organism evidence="11 13">
    <name type="scientific">Palyam virus</name>
    <dbReference type="NCBI Taxonomy" id="40059"/>
    <lineage>
        <taxon>Viruses</taxon>
        <taxon>Riboviria</taxon>
        <taxon>Orthornavirae</taxon>
        <taxon>Duplornaviricota</taxon>
        <taxon>Resentoviricetes</taxon>
        <taxon>Reovirales</taxon>
        <taxon>Sedoreoviridae</taxon>
        <taxon>Orbivirus</taxon>
        <taxon>Orbivirus palyamense</taxon>
    </lineage>
</organism>
<dbReference type="GO" id="GO:0140267">
    <property type="term" value="P:symbiont entry into host cell via permeabilization of host membrane"/>
    <property type="evidence" value="ECO:0007669"/>
    <property type="project" value="UniProtKB-KW"/>
</dbReference>
<evidence type="ECO:0000313" key="12">
    <source>
        <dbReference type="EMBL" id="BCR31587.1"/>
    </source>
</evidence>
<gene>
    <name evidence="12" type="primary">VP5</name>
</gene>
<keyword evidence="6" id="KW-1173">Viral penetration via permeabilization of host membrane</keyword>
<name>A0A0U4AHX3_9REOV</name>
<dbReference type="Pfam" id="PF00901">
    <property type="entry name" value="Orbi_VP5"/>
    <property type="match status" value="1"/>
</dbReference>
<dbReference type="GO" id="GO:0005198">
    <property type="term" value="F:structural molecule activity"/>
    <property type="evidence" value="ECO:0007669"/>
    <property type="project" value="InterPro"/>
</dbReference>
<dbReference type="EMBL" id="KT002593">
    <property type="protein sequence ID" value="ALW83183.1"/>
    <property type="molecule type" value="Genomic_RNA"/>
</dbReference>
<comment type="subcellular location">
    <subcellularLocation>
        <location evidence="1">Virion</location>
    </subcellularLocation>
</comment>
<comment type="similarity">
    <text evidence="2">Belongs to the orbivirus VP5 family.</text>
</comment>
<keyword evidence="7" id="KW-1152">Outer capsid protein</keyword>
<evidence type="ECO:0000256" key="7">
    <source>
        <dbReference type="ARBA" id="ARBA00022770"/>
    </source>
</evidence>
<evidence type="ECO:0000256" key="5">
    <source>
        <dbReference type="ARBA" id="ARBA00022595"/>
    </source>
</evidence>
<evidence type="ECO:0000256" key="2">
    <source>
        <dbReference type="ARBA" id="ARBA00007624"/>
    </source>
</evidence>
<reference evidence="12" key="3">
    <citation type="journal article" date="2024" name="Pathogens">
        <title>Genetic Characterization of Palyam Serogroup Viruses Isolated in Japan from 1984 to 2018 and Development of a Real-Time RT-PCR Assay for Broad Detection of Palyam Serogroup Viruses and Specific Detection of Chuzan (Kasba) and D'Aguilar Viruses.</title>
        <authorList>
            <person name="Shirafuji H."/>
            <person name="Kishida N."/>
            <person name="Murota K."/>
            <person name="Suda Y."/>
            <person name="Yanase T."/>
        </authorList>
    </citation>
    <scope>NUCLEOTIDE SEQUENCE</scope>
    <source>
        <strain evidence="12">Chuzan ON-1/E/02</strain>
    </source>
</reference>
<evidence type="ECO:0000313" key="13">
    <source>
        <dbReference type="Proteomes" id="UP000148311"/>
    </source>
</evidence>
<comment type="function">
    <text evidence="10">VP5 protein is one of the two proteins (with VP2) which constitute the virus particle outer capsid. Acts as a membrane permeabilization protein that mediates release of viral particles from endosomal compartments into the cytoplasm. Permeabilization activity is probably negatively regulated by VP2 and is triggered by endosomal degradation of VP2 and exposure to low pH.</text>
</comment>
<reference evidence="11 13" key="1">
    <citation type="journal article" date="2016" name="Arch. Virol.">
        <title>Complete genome sequence of a Chuzan virus strain isolated for the first time in mainland China.</title>
        <authorList>
            <person name="Yang H."/>
            <person name="Xiao L."/>
            <person name="Meng J."/>
            <person name="Xiong H."/>
            <person name="Gao L."/>
            <person name="Liao D."/>
            <person name="Li H."/>
        </authorList>
    </citation>
    <scope>NUCLEOTIDE SEQUENCE [LARGE SCALE GENOMIC DNA]</scope>
    <source>
        <strain evidence="11">SZ187</strain>
    </source>
</reference>
<proteinExistence type="inferred from homology"/>
<evidence type="ECO:0000256" key="3">
    <source>
        <dbReference type="ARBA" id="ARBA00015353"/>
    </source>
</evidence>
<accession>A0A0U4AHX3</accession>